<evidence type="ECO:0000313" key="2">
    <source>
        <dbReference type="Proteomes" id="UP000013525"/>
    </source>
</evidence>
<name>R7WWE5_9NOCA</name>
<dbReference type="AlphaFoldDB" id="R7WWE5"/>
<sequence length="40" mass="4279">MAGAAFRDAPWPRPLRVLSGVPSRRAGLFIFPVESDVAAP</sequence>
<proteinExistence type="predicted"/>
<organism evidence="1 2">
    <name type="scientific">Rhodococcus rhodnii LMG 5362</name>
    <dbReference type="NCBI Taxonomy" id="1273125"/>
    <lineage>
        <taxon>Bacteria</taxon>
        <taxon>Bacillati</taxon>
        <taxon>Actinomycetota</taxon>
        <taxon>Actinomycetes</taxon>
        <taxon>Mycobacteriales</taxon>
        <taxon>Nocardiaceae</taxon>
        <taxon>Rhodococcus</taxon>
    </lineage>
</organism>
<dbReference type="Proteomes" id="UP000013525">
    <property type="component" value="Unassembled WGS sequence"/>
</dbReference>
<accession>R7WWE5</accession>
<protein>
    <submittedName>
        <fullName evidence="1">Uncharacterized protein</fullName>
    </submittedName>
</protein>
<comment type="caution">
    <text evidence="1">The sequence shown here is derived from an EMBL/GenBank/DDBJ whole genome shotgun (WGS) entry which is preliminary data.</text>
</comment>
<evidence type="ECO:0000313" key="1">
    <source>
        <dbReference type="EMBL" id="EOM78464.1"/>
    </source>
</evidence>
<reference evidence="1 2" key="1">
    <citation type="journal article" date="2013" name="Genome Announc.">
        <title>Draft Genome Sequence of Rhodococcus rhodnii Strain LMG5362, a Symbiont of Rhodnius prolixus (Hemiptera, Reduviidae, Triatominae), the Principle Vector of Trypanosoma cruzi.</title>
        <authorList>
            <person name="Pachebat J.A."/>
            <person name="van Keulen G."/>
            <person name="Whitten M.M."/>
            <person name="Girdwood S."/>
            <person name="Del Sol R."/>
            <person name="Dyson P.J."/>
            <person name="Facey P.D."/>
        </authorList>
    </citation>
    <scope>NUCLEOTIDE SEQUENCE [LARGE SCALE GENOMIC DNA]</scope>
    <source>
        <strain evidence="1 2">LMG 5362</strain>
    </source>
</reference>
<keyword evidence="2" id="KW-1185">Reference proteome</keyword>
<gene>
    <name evidence="1" type="ORF">Rrhod_0296</name>
</gene>
<dbReference type="EMBL" id="APMY01000004">
    <property type="protein sequence ID" value="EOM78464.1"/>
    <property type="molecule type" value="Genomic_DNA"/>
</dbReference>